<sequence length="310" mass="34045">MSGSRRRIRRRWRHSRGGQPNLGEYTIRSWPYVAGSTAVTVVLLGAYMVVDTGSSTPGASAAERPDAAAPPPAASPGASGDGVTPQMRALGITRRISAFSTRYKAGEPRVRNIRLGAAALNGQVVRPGATFSFNRVVGPRTRRRGYVPAPTIVGARLVNDVGGGICQVSATLFNAVFESGLRIKKARAHSLWMPEYPKGREAAVYYPGLDFVWRNDSGRPVMIQAMTTPTSLTITLWGTRRFGVRSKESKPYARKPYSSAVDHGARCVPMRGGQGFQINVWRFLQSDGRPIRRERFHTTYQPQTRVRCAK</sequence>
<dbReference type="AlphaFoldDB" id="A0A939PCU2"/>
<dbReference type="Proteomes" id="UP000669179">
    <property type="component" value="Unassembled WGS sequence"/>
</dbReference>
<keyword evidence="3" id="KW-1185">Reference proteome</keyword>
<dbReference type="PANTHER" id="PTHR35788:SF1">
    <property type="entry name" value="EXPORTED PROTEIN"/>
    <property type="match status" value="1"/>
</dbReference>
<dbReference type="InterPro" id="IPR052913">
    <property type="entry name" value="Glycopeptide_resist_protein"/>
</dbReference>
<evidence type="ECO:0000256" key="1">
    <source>
        <dbReference type="SAM" id="MobiDB-lite"/>
    </source>
</evidence>
<reference evidence="2" key="1">
    <citation type="submission" date="2021-03" db="EMBL/GenBank/DDBJ databases">
        <authorList>
            <person name="Kanchanasin P."/>
            <person name="Saeng-In P."/>
            <person name="Phongsopitanun W."/>
            <person name="Yuki M."/>
            <person name="Kudo T."/>
            <person name="Ohkuma M."/>
            <person name="Tanasupawat S."/>
        </authorList>
    </citation>
    <scope>NUCLEOTIDE SEQUENCE</scope>
    <source>
        <strain evidence="2">GKU 128</strain>
    </source>
</reference>
<dbReference type="RefSeq" id="WP_208254898.1">
    <property type="nucleotide sequence ID" value="NZ_JAGEOJ010000003.1"/>
</dbReference>
<dbReference type="InterPro" id="IPR007391">
    <property type="entry name" value="Vancomycin_resist_VanW"/>
</dbReference>
<feature type="compositionally biased region" description="Basic residues" evidence="1">
    <location>
        <begin position="1"/>
        <end position="16"/>
    </location>
</feature>
<evidence type="ECO:0000313" key="2">
    <source>
        <dbReference type="EMBL" id="MBO2447314.1"/>
    </source>
</evidence>
<dbReference type="PANTHER" id="PTHR35788">
    <property type="entry name" value="EXPORTED PROTEIN-RELATED"/>
    <property type="match status" value="1"/>
</dbReference>
<dbReference type="EMBL" id="JAGEOJ010000003">
    <property type="protein sequence ID" value="MBO2447314.1"/>
    <property type="molecule type" value="Genomic_DNA"/>
</dbReference>
<accession>A0A939PCU2</accession>
<feature type="region of interest" description="Disordered" evidence="1">
    <location>
        <begin position="55"/>
        <end position="85"/>
    </location>
</feature>
<organism evidence="2 3">
    <name type="scientific">Actinomadura barringtoniae</name>
    <dbReference type="NCBI Taxonomy" id="1427535"/>
    <lineage>
        <taxon>Bacteria</taxon>
        <taxon>Bacillati</taxon>
        <taxon>Actinomycetota</taxon>
        <taxon>Actinomycetes</taxon>
        <taxon>Streptosporangiales</taxon>
        <taxon>Thermomonosporaceae</taxon>
        <taxon>Actinomadura</taxon>
    </lineage>
</organism>
<dbReference type="Pfam" id="PF04294">
    <property type="entry name" value="VanW"/>
    <property type="match status" value="1"/>
</dbReference>
<gene>
    <name evidence="2" type="ORF">J4573_09475</name>
</gene>
<name>A0A939PCU2_9ACTN</name>
<proteinExistence type="predicted"/>
<protein>
    <submittedName>
        <fullName evidence="2">VanW family protein</fullName>
    </submittedName>
</protein>
<feature type="region of interest" description="Disordered" evidence="1">
    <location>
        <begin position="1"/>
        <end position="20"/>
    </location>
</feature>
<comment type="caution">
    <text evidence="2">The sequence shown here is derived from an EMBL/GenBank/DDBJ whole genome shotgun (WGS) entry which is preliminary data.</text>
</comment>
<evidence type="ECO:0000313" key="3">
    <source>
        <dbReference type="Proteomes" id="UP000669179"/>
    </source>
</evidence>